<dbReference type="InterPro" id="IPR021109">
    <property type="entry name" value="Peptidase_aspartic_dom_sf"/>
</dbReference>
<dbReference type="InterPro" id="IPR001461">
    <property type="entry name" value="Aspartic_peptidase_A1"/>
</dbReference>
<dbReference type="Gene3D" id="2.40.70.10">
    <property type="entry name" value="Acid Proteases"/>
    <property type="match status" value="1"/>
</dbReference>
<dbReference type="Pfam" id="PF14543">
    <property type="entry name" value="TAXi_N"/>
    <property type="match status" value="1"/>
</dbReference>
<evidence type="ECO:0000313" key="3">
    <source>
        <dbReference type="EMBL" id="KAJ6434790.1"/>
    </source>
</evidence>
<dbReference type="InterPro" id="IPR032861">
    <property type="entry name" value="TAXi_N"/>
</dbReference>
<proteinExistence type="inferred from homology"/>
<name>A0AAD6L537_9ROSI</name>
<dbReference type="AlphaFoldDB" id="A0AAD6L537"/>
<accession>A0AAD6L537</accession>
<dbReference type="Proteomes" id="UP001162972">
    <property type="component" value="Chromosome 18"/>
</dbReference>
<keyword evidence="4" id="KW-1185">Reference proteome</keyword>
<dbReference type="PANTHER" id="PTHR13683:SF907">
    <property type="entry name" value="PEPTIDASE A1 DOMAIN-CONTAINING PROTEIN"/>
    <property type="match status" value="1"/>
</dbReference>
<organism evidence="3 4">
    <name type="scientific">Salix udensis</name>
    <dbReference type="NCBI Taxonomy" id="889485"/>
    <lineage>
        <taxon>Eukaryota</taxon>
        <taxon>Viridiplantae</taxon>
        <taxon>Streptophyta</taxon>
        <taxon>Embryophyta</taxon>
        <taxon>Tracheophyta</taxon>
        <taxon>Spermatophyta</taxon>
        <taxon>Magnoliopsida</taxon>
        <taxon>eudicotyledons</taxon>
        <taxon>Gunneridae</taxon>
        <taxon>Pentapetalae</taxon>
        <taxon>rosids</taxon>
        <taxon>fabids</taxon>
        <taxon>Malpighiales</taxon>
        <taxon>Salicaceae</taxon>
        <taxon>Saliceae</taxon>
        <taxon>Salix</taxon>
    </lineage>
</organism>
<evidence type="ECO:0000259" key="2">
    <source>
        <dbReference type="Pfam" id="PF14543"/>
    </source>
</evidence>
<dbReference type="EMBL" id="JAPFFJ010000001">
    <property type="protein sequence ID" value="KAJ6434790.1"/>
    <property type="molecule type" value="Genomic_DNA"/>
</dbReference>
<comment type="caution">
    <text evidence="3">The sequence shown here is derived from an EMBL/GenBank/DDBJ whole genome shotgun (WGS) entry which is preliminary data.</text>
</comment>
<dbReference type="GO" id="GO:0006508">
    <property type="term" value="P:proteolysis"/>
    <property type="evidence" value="ECO:0007669"/>
    <property type="project" value="InterPro"/>
</dbReference>
<dbReference type="GO" id="GO:0004190">
    <property type="term" value="F:aspartic-type endopeptidase activity"/>
    <property type="evidence" value="ECO:0007669"/>
    <property type="project" value="InterPro"/>
</dbReference>
<protein>
    <recommendedName>
        <fullName evidence="2">Xylanase inhibitor N-terminal domain-containing protein</fullName>
    </recommendedName>
</protein>
<comment type="similarity">
    <text evidence="1">Belongs to the peptidase A1 family.</text>
</comment>
<sequence length="245" mass="26653">MLLRTLKSSFETNIEWTRSMQGFPSRGKVPREAGYIAGPVWEHLSVLLIMLSLWVSAHRRKILPSYSTPAAISLGLNVSHASKTCYKQKEPRLNPSKSSSYKNISCSSAVCDLVASEGTKTCSSSACLYQVQYGDGSYSIGITATETLTLSATDVFKNFLFGCGQQNQGLFGGAAGLLGLGRTKLAFPSQTAKTYRKLFSYCLPASSSSNGYLSFGGKSLQVCEIHSFVCRLRLDAFLRAGYNRT</sequence>
<dbReference type="PANTHER" id="PTHR13683">
    <property type="entry name" value="ASPARTYL PROTEASES"/>
    <property type="match status" value="1"/>
</dbReference>
<feature type="domain" description="Xylanase inhibitor N-terminal" evidence="2">
    <location>
        <begin position="84"/>
        <end position="217"/>
    </location>
</feature>
<reference evidence="3 4" key="1">
    <citation type="journal article" date="2023" name="Int. J. Mol. Sci.">
        <title>De Novo Assembly and Annotation of 11 Diverse Shrub Willow (Salix) Genomes Reveals Novel Gene Organization in Sex-Linked Regions.</title>
        <authorList>
            <person name="Hyden B."/>
            <person name="Feng K."/>
            <person name="Yates T.B."/>
            <person name="Jawdy S."/>
            <person name="Cereghino C."/>
            <person name="Smart L.B."/>
            <person name="Muchero W."/>
        </authorList>
    </citation>
    <scope>NUCLEOTIDE SEQUENCE [LARGE SCALE GENOMIC DNA]</scope>
    <source>
        <tissue evidence="3">Shoot tip</tissue>
    </source>
</reference>
<evidence type="ECO:0000313" key="4">
    <source>
        <dbReference type="Proteomes" id="UP001162972"/>
    </source>
</evidence>
<gene>
    <name evidence="3" type="ORF">OIU84_000096</name>
</gene>
<evidence type="ECO:0000256" key="1">
    <source>
        <dbReference type="ARBA" id="ARBA00007447"/>
    </source>
</evidence>
<dbReference type="SUPFAM" id="SSF50630">
    <property type="entry name" value="Acid proteases"/>
    <property type="match status" value="1"/>
</dbReference>